<dbReference type="InterPro" id="IPR012545">
    <property type="entry name" value="DUF1697"/>
</dbReference>
<dbReference type="PANTHER" id="PTHR36439:SF1">
    <property type="entry name" value="DUF1697 DOMAIN-CONTAINING PROTEIN"/>
    <property type="match status" value="1"/>
</dbReference>
<comment type="caution">
    <text evidence="1">The sequence shown here is derived from an EMBL/GenBank/DDBJ whole genome shotgun (WGS) entry which is preliminary data.</text>
</comment>
<dbReference type="EMBL" id="PPSL01000004">
    <property type="protein sequence ID" value="PQJ09926.1"/>
    <property type="molecule type" value="Genomic_DNA"/>
</dbReference>
<accession>A0A2S7STT3</accession>
<organism evidence="1 2">
    <name type="scientific">Flavipsychrobacter stenotrophus</name>
    <dbReference type="NCBI Taxonomy" id="2077091"/>
    <lineage>
        <taxon>Bacteria</taxon>
        <taxon>Pseudomonadati</taxon>
        <taxon>Bacteroidota</taxon>
        <taxon>Chitinophagia</taxon>
        <taxon>Chitinophagales</taxon>
        <taxon>Chitinophagaceae</taxon>
        <taxon>Flavipsychrobacter</taxon>
    </lineage>
</organism>
<dbReference type="OrthoDB" id="9806494at2"/>
<dbReference type="PIRSF" id="PIRSF008502">
    <property type="entry name" value="UCP008502"/>
    <property type="match status" value="1"/>
</dbReference>
<gene>
    <name evidence="1" type="ORF">CJD36_014570</name>
</gene>
<evidence type="ECO:0000313" key="1">
    <source>
        <dbReference type="EMBL" id="PQJ09926.1"/>
    </source>
</evidence>
<dbReference type="AlphaFoldDB" id="A0A2S7STT3"/>
<dbReference type="RefSeq" id="WP_105039935.1">
    <property type="nucleotide sequence ID" value="NZ_PPSL01000004.1"/>
</dbReference>
<dbReference type="SUPFAM" id="SSF160379">
    <property type="entry name" value="SP0830-like"/>
    <property type="match status" value="1"/>
</dbReference>
<keyword evidence="2" id="KW-1185">Reference proteome</keyword>
<evidence type="ECO:0000313" key="2">
    <source>
        <dbReference type="Proteomes" id="UP000239872"/>
    </source>
</evidence>
<dbReference type="Proteomes" id="UP000239872">
    <property type="component" value="Unassembled WGS sequence"/>
</dbReference>
<reference evidence="1 2" key="1">
    <citation type="submission" date="2018-01" db="EMBL/GenBank/DDBJ databases">
        <title>A novel member of the phylum Bacteroidetes isolated from glacier ice.</title>
        <authorList>
            <person name="Liu Q."/>
            <person name="Xin Y.-H."/>
        </authorList>
    </citation>
    <scope>NUCLEOTIDE SEQUENCE [LARGE SCALE GENOMIC DNA]</scope>
    <source>
        <strain evidence="1 2">RB1R16</strain>
    </source>
</reference>
<protein>
    <submittedName>
        <fullName evidence="1">DUF1697 domain-containing protein</fullName>
    </submittedName>
</protein>
<proteinExistence type="predicted"/>
<dbReference type="PANTHER" id="PTHR36439">
    <property type="entry name" value="BLL4334 PROTEIN"/>
    <property type="match status" value="1"/>
</dbReference>
<sequence>MKRYVAFLRGINVSGKKLIKMEVLKGIFVDYEYKNVVTYIQSGNVIFDADPAKAADLRANIEKMLEKELGFEVVTIVRSVDEIKRAIGNNPFKEIDGDKKLYITYMSDNPAKENVAALDSALAFGEELHVRGKELFFVTQMYGNTKLSNTFIEKKLNLDATTRNMATTKKVITL</sequence>
<dbReference type="Gene3D" id="3.30.70.1280">
    <property type="entry name" value="SP0830-like domains"/>
    <property type="match status" value="1"/>
</dbReference>
<name>A0A2S7STT3_9BACT</name>
<dbReference type="Pfam" id="PF08002">
    <property type="entry name" value="DUF1697"/>
    <property type="match status" value="1"/>
</dbReference>